<evidence type="ECO:0000259" key="19">
    <source>
        <dbReference type="PROSITE" id="PS51669"/>
    </source>
</evidence>
<evidence type="ECO:0000313" key="20">
    <source>
        <dbReference type="EMBL" id="BAU23744.1"/>
    </source>
</evidence>
<dbReference type="CDD" id="cd02791">
    <property type="entry name" value="MopB_CT_Nitrate-R-NapA-like"/>
    <property type="match status" value="1"/>
</dbReference>
<dbReference type="InterPro" id="IPR009010">
    <property type="entry name" value="Asp_de-COase-like_dom_sf"/>
</dbReference>
<dbReference type="InterPro" id="IPR019546">
    <property type="entry name" value="TAT_signal_bac_arc"/>
</dbReference>
<dbReference type="Pfam" id="PF00384">
    <property type="entry name" value="Molybdopterin"/>
    <property type="match status" value="1"/>
</dbReference>
<dbReference type="InterPro" id="IPR050123">
    <property type="entry name" value="Prok_molybdopt-oxidoreductase"/>
</dbReference>
<dbReference type="GO" id="GO:0051539">
    <property type="term" value="F:4 iron, 4 sulfur cluster binding"/>
    <property type="evidence" value="ECO:0007669"/>
    <property type="project" value="UniProtKB-KW"/>
</dbReference>
<comment type="subunit">
    <text evidence="5">Heterodimer of a large and a small subunit.</text>
</comment>
<keyword evidence="10" id="KW-0574">Periplasm</keyword>
<dbReference type="Gene3D" id="2.40.40.20">
    <property type="match status" value="1"/>
</dbReference>
<dbReference type="GO" id="GO:0042128">
    <property type="term" value="P:nitrate assimilation"/>
    <property type="evidence" value="ECO:0007669"/>
    <property type="project" value="UniProtKB-KW"/>
</dbReference>
<evidence type="ECO:0000256" key="3">
    <source>
        <dbReference type="ARBA" id="ARBA00004196"/>
    </source>
</evidence>
<keyword evidence="21" id="KW-1185">Reference proteome</keyword>
<dbReference type="InterPro" id="IPR006657">
    <property type="entry name" value="MoPterin_dinucl-bd_dom"/>
</dbReference>
<dbReference type="PANTHER" id="PTHR43105">
    <property type="entry name" value="RESPIRATORY NITRATE REDUCTASE"/>
    <property type="match status" value="1"/>
</dbReference>
<evidence type="ECO:0000256" key="5">
    <source>
        <dbReference type="ARBA" id="ARBA00011771"/>
    </source>
</evidence>
<dbReference type="GO" id="GO:0030151">
    <property type="term" value="F:molybdenum ion binding"/>
    <property type="evidence" value="ECO:0007669"/>
    <property type="project" value="TreeGrafter"/>
</dbReference>
<evidence type="ECO:0000256" key="17">
    <source>
        <dbReference type="ARBA" id="ARBA00055000"/>
    </source>
</evidence>
<evidence type="ECO:0000256" key="11">
    <source>
        <dbReference type="ARBA" id="ARBA00022982"/>
    </source>
</evidence>
<keyword evidence="13" id="KW-0408">Iron</keyword>
<dbReference type="Pfam" id="PF04879">
    <property type="entry name" value="Molybdop_Fe4S4"/>
    <property type="match status" value="1"/>
</dbReference>
<evidence type="ECO:0000256" key="6">
    <source>
        <dbReference type="ARBA" id="ARBA00022485"/>
    </source>
</evidence>
<dbReference type="FunFam" id="2.40.40.20:FF:000005">
    <property type="entry name" value="Periplasmic nitrate reductase"/>
    <property type="match status" value="1"/>
</dbReference>
<dbReference type="InterPro" id="IPR006311">
    <property type="entry name" value="TAT_signal"/>
</dbReference>
<evidence type="ECO:0000256" key="13">
    <source>
        <dbReference type="ARBA" id="ARBA00023004"/>
    </source>
</evidence>
<dbReference type="GO" id="GO:0009325">
    <property type="term" value="C:nitrate reductase complex"/>
    <property type="evidence" value="ECO:0007669"/>
    <property type="project" value="TreeGrafter"/>
</dbReference>
<evidence type="ECO:0000256" key="14">
    <source>
        <dbReference type="ARBA" id="ARBA00023014"/>
    </source>
</evidence>
<reference evidence="21" key="2">
    <citation type="journal article" date="2016" name="Int. J. Syst. Evol. Microbiol.">
        <title>Caldimicrobium thiodismutans sp. nov., a sulfur-disproportionating bacterium isolated from a hot spring.</title>
        <authorList>
            <person name="Kojima H."/>
            <person name="Umezawa K."/>
            <person name="Fukui M."/>
        </authorList>
    </citation>
    <scope>NUCLEOTIDE SEQUENCE [LARGE SCALE GENOMIC DNA]</scope>
    <source>
        <strain evidence="21">TF1</strain>
    </source>
</reference>
<comment type="subcellular location">
    <subcellularLocation>
        <location evidence="3">Cell envelope</location>
    </subcellularLocation>
</comment>
<dbReference type="GO" id="GO:0043546">
    <property type="term" value="F:molybdopterin cofactor binding"/>
    <property type="evidence" value="ECO:0007669"/>
    <property type="project" value="InterPro"/>
</dbReference>
<evidence type="ECO:0000256" key="7">
    <source>
        <dbReference type="ARBA" id="ARBA00022505"/>
    </source>
</evidence>
<dbReference type="Gene3D" id="2.20.25.90">
    <property type="entry name" value="ADC-like domains"/>
    <property type="match status" value="1"/>
</dbReference>
<dbReference type="SUPFAM" id="SSF53706">
    <property type="entry name" value="Formate dehydrogenase/DMSO reductase, domains 1-3"/>
    <property type="match status" value="1"/>
</dbReference>
<evidence type="ECO:0000256" key="18">
    <source>
        <dbReference type="ARBA" id="ARBA00067026"/>
    </source>
</evidence>
<keyword evidence="12" id="KW-0560">Oxidoreductase</keyword>
<evidence type="ECO:0000256" key="10">
    <source>
        <dbReference type="ARBA" id="ARBA00022764"/>
    </source>
</evidence>
<comment type="cofactor">
    <cofactor evidence="2">
        <name>[4Fe-4S] cluster</name>
        <dbReference type="ChEBI" id="CHEBI:49883"/>
    </cofactor>
</comment>
<accession>A0A0U5B6M8</accession>
<dbReference type="Gene3D" id="3.40.228.10">
    <property type="entry name" value="Dimethylsulfoxide Reductase, domain 2"/>
    <property type="match status" value="1"/>
</dbReference>
<keyword evidence="7" id="KW-0500">Molybdenum</keyword>
<dbReference type="PROSITE" id="PS51669">
    <property type="entry name" value="4FE4S_MOW_BIS_MGD"/>
    <property type="match status" value="1"/>
</dbReference>
<evidence type="ECO:0000256" key="12">
    <source>
        <dbReference type="ARBA" id="ARBA00023002"/>
    </source>
</evidence>
<dbReference type="PIRSF" id="PIRSF000144">
    <property type="entry name" value="CbbBc"/>
    <property type="match status" value="1"/>
</dbReference>
<dbReference type="SUPFAM" id="SSF50692">
    <property type="entry name" value="ADC-like"/>
    <property type="match status" value="1"/>
</dbReference>
<keyword evidence="15" id="KW-0534">Nitrate assimilation</keyword>
<keyword evidence="14" id="KW-0411">Iron-sulfur</keyword>
<organism evidence="20 21">
    <name type="scientific">Caldimicrobium thiodismutans</name>
    <dbReference type="NCBI Taxonomy" id="1653476"/>
    <lineage>
        <taxon>Bacteria</taxon>
        <taxon>Pseudomonadati</taxon>
        <taxon>Thermodesulfobacteriota</taxon>
        <taxon>Thermodesulfobacteria</taxon>
        <taxon>Thermodesulfobacteriales</taxon>
        <taxon>Thermodesulfobacteriaceae</taxon>
        <taxon>Caldimicrobium</taxon>
    </lineage>
</organism>
<dbReference type="EC" id="1.9.6.1" evidence="18"/>
<evidence type="ECO:0000256" key="2">
    <source>
        <dbReference type="ARBA" id="ARBA00001966"/>
    </source>
</evidence>
<dbReference type="GO" id="GO:0045333">
    <property type="term" value="P:cellular respiration"/>
    <property type="evidence" value="ECO:0007669"/>
    <property type="project" value="UniProtKB-ARBA"/>
</dbReference>
<evidence type="ECO:0000256" key="9">
    <source>
        <dbReference type="ARBA" id="ARBA00022729"/>
    </source>
</evidence>
<evidence type="ECO:0000256" key="1">
    <source>
        <dbReference type="ARBA" id="ARBA00001942"/>
    </source>
</evidence>
<dbReference type="PANTHER" id="PTHR43105:SF11">
    <property type="entry name" value="PERIPLASMIC NITRATE REDUCTASE"/>
    <property type="match status" value="1"/>
</dbReference>
<dbReference type="PATRIC" id="fig|1653476.3.peg.1428"/>
<dbReference type="STRING" id="1653476.THC_1378"/>
<dbReference type="PROSITE" id="PS51318">
    <property type="entry name" value="TAT"/>
    <property type="match status" value="1"/>
</dbReference>
<protein>
    <recommendedName>
        <fullName evidence="18">nitrate reductase (cytochrome)</fullName>
        <ecNumber evidence="18">1.9.6.1</ecNumber>
    </recommendedName>
</protein>
<keyword evidence="11" id="KW-0249">Electron transport</keyword>
<comment type="function">
    <text evidence="17">Catalytic subunit of the periplasmic nitrate reductase complex NapAB. Receives electrons from NapB and catalyzes the reduction of nitrate to nitrite.</text>
</comment>
<dbReference type="AlphaFoldDB" id="A0A0U5B6M8"/>
<dbReference type="InterPro" id="IPR041957">
    <property type="entry name" value="CT_Nitrate-R-NapA-like"/>
</dbReference>
<feature type="domain" description="4Fe-4S Mo/W bis-MGD-type" evidence="19">
    <location>
        <begin position="38"/>
        <end position="93"/>
    </location>
</feature>
<sequence>MAEMNRRDFLKWSAAITAASVVGFELSLPENLQAVEVDKWVKSVCRYCGAGCGLYIGVKGGKVVAVKGDDKNWNRGYLCVKGSYLPKILDAPDRLKYPMVRDGNKWKRISWDKAMNLMVSKFAEAIKKYGPHAVGFYGSGQSFSEESYLANKLYKGALGTNNIDGNPRLCMASAAVGYVTSFGKDEPMGSYDDIYHADCFFIIGSNMSEAHPVIFRLVMEQKRKRNVKIVVVDPRKTLTARNADLYLDFVPGTDLFILHAMAHVIVKEKLYNKDFFDKHAVFKKMGPDNKPVNVTFDEYVKFLEEYTPELAEQKSGCPKEKIIQAARWFATSKATMSFWCMGINQRTRGVWANNLIHNLHLLTGQICRPGATPFSLTGQPNACGGIRDVGLLSHLLPYGRVIANEKHRAEMEEFWGIPKGRIHSKPGPTAIELFTKFAEGEIKCLWVVCTNPGQSLPNLQKYRKGMASGDTFLVVSEAYHPSRTSELADLVLPAALWCEKEGTYGQSERRYQYLPQVIKPLGEAKSDFEVILTFARKLLTALGREDEAKKLFPYKTTEDVWNEMRACSKNTVYNFWGMTRARLIKEHGMLWPVPTEDYPAPGTLRRFTAKYGDPLVKKFDPKAEDISFYGNPADGNRAIIWLRPAVGPAEPADKDYPFVLTTGRLIEHWHTGTMTMKVPELMRAAPQAFVEINPKDAQKLGIKTGDKVRLTSRRGSIVLPAKVVDIPRPGVLFVPFHYPEKLINDLVTDAFDALSKQPEFKISAVRIEKV</sequence>
<dbReference type="InterPro" id="IPR006656">
    <property type="entry name" value="Mopterin_OxRdtase"/>
</dbReference>
<keyword evidence="6" id="KW-0004">4Fe-4S</keyword>
<dbReference type="CDD" id="cd02754">
    <property type="entry name" value="MopB_Nitrate-R-NapA-like"/>
    <property type="match status" value="1"/>
</dbReference>
<evidence type="ECO:0000256" key="16">
    <source>
        <dbReference type="ARBA" id="ARBA00052176"/>
    </source>
</evidence>
<evidence type="ECO:0000256" key="8">
    <source>
        <dbReference type="ARBA" id="ARBA00022723"/>
    </source>
</evidence>
<dbReference type="Gene3D" id="3.40.50.740">
    <property type="match status" value="1"/>
</dbReference>
<dbReference type="RefSeq" id="WP_068515234.1">
    <property type="nucleotide sequence ID" value="NZ_AP014945.1"/>
</dbReference>
<dbReference type="InterPro" id="IPR006963">
    <property type="entry name" value="Mopterin_OxRdtase_4Fe-4S_dom"/>
</dbReference>
<reference evidence="20 21" key="1">
    <citation type="journal article" date="2016" name="Int. J. Syst. Evol. Microbiol.">
        <title>Caldimicrobium thiodismutans sp. nov., a sulfur-disproportionating bacterium isolated from a hot spring, and emended description of the genus Caldimicrobium.</title>
        <authorList>
            <person name="Kojima H."/>
            <person name="Umezawa K."/>
            <person name="Fukui M."/>
        </authorList>
    </citation>
    <scope>NUCLEOTIDE SEQUENCE [LARGE SCALE GENOMIC DNA]</scope>
    <source>
        <strain evidence="20 21">TF1</strain>
    </source>
</reference>
<dbReference type="Pfam" id="PF01568">
    <property type="entry name" value="Molydop_binding"/>
    <property type="match status" value="1"/>
</dbReference>
<dbReference type="GO" id="GO:0050140">
    <property type="term" value="F:nitrate reductase (cytochrome) activity"/>
    <property type="evidence" value="ECO:0007669"/>
    <property type="project" value="UniProtKB-EC"/>
</dbReference>
<dbReference type="Pfam" id="PF10518">
    <property type="entry name" value="TAT_signal"/>
    <property type="match status" value="1"/>
</dbReference>
<dbReference type="SMART" id="SM00926">
    <property type="entry name" value="Molybdop_Fe4S4"/>
    <property type="match status" value="1"/>
</dbReference>
<keyword evidence="9" id="KW-0732">Signal</keyword>
<evidence type="ECO:0000313" key="21">
    <source>
        <dbReference type="Proteomes" id="UP000068196"/>
    </source>
</evidence>
<dbReference type="GO" id="GO:0016020">
    <property type="term" value="C:membrane"/>
    <property type="evidence" value="ECO:0007669"/>
    <property type="project" value="TreeGrafter"/>
</dbReference>
<gene>
    <name evidence="20" type="ORF">THC_1378</name>
</gene>
<dbReference type="GO" id="GO:0030313">
    <property type="term" value="C:cell envelope"/>
    <property type="evidence" value="ECO:0007669"/>
    <property type="project" value="UniProtKB-SubCell"/>
</dbReference>
<keyword evidence="11" id="KW-0813">Transport</keyword>
<evidence type="ECO:0000256" key="4">
    <source>
        <dbReference type="ARBA" id="ARBA00008747"/>
    </source>
</evidence>
<name>A0A0U5B6M8_9BACT</name>
<comment type="cofactor">
    <cofactor evidence="1">
        <name>Mo-bis(molybdopterin guanine dinucleotide)</name>
        <dbReference type="ChEBI" id="CHEBI:60539"/>
    </cofactor>
</comment>
<dbReference type="KEGG" id="cthi:THC_1378"/>
<comment type="similarity">
    <text evidence="4">Belongs to the prokaryotic molybdopterin-containing oxidoreductase family. NasA/NapA/NarB subfamily.</text>
</comment>
<proteinExistence type="inferred from homology"/>
<evidence type="ECO:0000256" key="15">
    <source>
        <dbReference type="ARBA" id="ARBA00023063"/>
    </source>
</evidence>
<comment type="catalytic activity">
    <reaction evidence="16">
        <text>2 Fe(II)-[cytochrome] + nitrate + 2 H(+) = 2 Fe(III)-[cytochrome] + nitrite + H2O</text>
        <dbReference type="Rhea" id="RHEA:12909"/>
        <dbReference type="Rhea" id="RHEA-COMP:11777"/>
        <dbReference type="Rhea" id="RHEA-COMP:11778"/>
        <dbReference type="ChEBI" id="CHEBI:15377"/>
        <dbReference type="ChEBI" id="CHEBI:15378"/>
        <dbReference type="ChEBI" id="CHEBI:16301"/>
        <dbReference type="ChEBI" id="CHEBI:17632"/>
        <dbReference type="ChEBI" id="CHEBI:29033"/>
        <dbReference type="ChEBI" id="CHEBI:29034"/>
        <dbReference type="EC" id="1.9.6.1"/>
    </reaction>
</comment>
<dbReference type="EMBL" id="AP014945">
    <property type="protein sequence ID" value="BAU23744.1"/>
    <property type="molecule type" value="Genomic_DNA"/>
</dbReference>
<dbReference type="Proteomes" id="UP000068196">
    <property type="component" value="Chromosome"/>
</dbReference>
<keyword evidence="8" id="KW-0479">Metal-binding</keyword>